<dbReference type="EMBL" id="BAABHY010000001">
    <property type="protein sequence ID" value="GAA5110192.1"/>
    <property type="molecule type" value="Genomic_DNA"/>
</dbReference>
<evidence type="ECO:0000313" key="2">
    <source>
        <dbReference type="Proteomes" id="UP001500171"/>
    </source>
</evidence>
<organism evidence="1 2">
    <name type="scientific">Orbus sasakiae</name>
    <dbReference type="NCBI Taxonomy" id="1078475"/>
    <lineage>
        <taxon>Bacteria</taxon>
        <taxon>Pseudomonadati</taxon>
        <taxon>Pseudomonadota</taxon>
        <taxon>Gammaproteobacteria</taxon>
        <taxon>Orbales</taxon>
        <taxon>Orbaceae</taxon>
        <taxon>Orbus</taxon>
    </lineage>
</organism>
<proteinExistence type="predicted"/>
<dbReference type="RefSeq" id="WP_345490372.1">
    <property type="nucleotide sequence ID" value="NZ_BAABHY010000001.1"/>
</dbReference>
<dbReference type="Pfam" id="PF10678">
    <property type="entry name" value="DUF2492"/>
    <property type="match status" value="1"/>
</dbReference>
<keyword evidence="2" id="KW-1185">Reference proteome</keyword>
<protein>
    <submittedName>
        <fullName evidence="1">YecH family protein</fullName>
    </submittedName>
</protein>
<sequence>MSSIHGHEVLHMMVGNQYDDASLLAAINQKFGTDAIFHTCSKFDMNAQQLIDLLKAKGKFTPTAQSGFTVDSSKICNH</sequence>
<reference evidence="2" key="1">
    <citation type="journal article" date="2019" name="Int. J. Syst. Evol. Microbiol.">
        <title>The Global Catalogue of Microorganisms (GCM) 10K type strain sequencing project: providing services to taxonomists for standard genome sequencing and annotation.</title>
        <authorList>
            <consortium name="The Broad Institute Genomics Platform"/>
            <consortium name="The Broad Institute Genome Sequencing Center for Infectious Disease"/>
            <person name="Wu L."/>
            <person name="Ma J."/>
        </authorList>
    </citation>
    <scope>NUCLEOTIDE SEQUENCE [LARGE SCALE GENOMIC DNA]</scope>
    <source>
        <strain evidence="2">JCM 18050</strain>
    </source>
</reference>
<dbReference type="InterPro" id="IPR019620">
    <property type="entry name" value="Metal-bd_prot_put"/>
</dbReference>
<evidence type="ECO:0000313" key="1">
    <source>
        <dbReference type="EMBL" id="GAA5110192.1"/>
    </source>
</evidence>
<dbReference type="Proteomes" id="UP001500171">
    <property type="component" value="Unassembled WGS sequence"/>
</dbReference>
<name>A0ABP9N7V6_9GAMM</name>
<dbReference type="NCBIfam" id="TIGR03853">
    <property type="entry name" value="matur_matur"/>
    <property type="match status" value="1"/>
</dbReference>
<accession>A0ABP9N7V6</accession>
<gene>
    <name evidence="1" type="ORF">GCM10023211_14360</name>
</gene>
<comment type="caution">
    <text evidence="1">The sequence shown here is derived from an EMBL/GenBank/DDBJ whole genome shotgun (WGS) entry which is preliminary data.</text>
</comment>